<name>A0A4C1XN68_EUMVA</name>
<dbReference type="EMBL" id="BGZK01000924">
    <property type="protein sequence ID" value="GBP65271.1"/>
    <property type="molecule type" value="Genomic_DNA"/>
</dbReference>
<evidence type="ECO:0000313" key="3">
    <source>
        <dbReference type="Proteomes" id="UP000299102"/>
    </source>
</evidence>
<gene>
    <name evidence="2" type="ORF">EVAR_37119_1</name>
</gene>
<evidence type="ECO:0000313" key="2">
    <source>
        <dbReference type="EMBL" id="GBP65271.1"/>
    </source>
</evidence>
<organism evidence="2 3">
    <name type="scientific">Eumeta variegata</name>
    <name type="common">Bagworm moth</name>
    <name type="synonym">Eumeta japonica</name>
    <dbReference type="NCBI Taxonomy" id="151549"/>
    <lineage>
        <taxon>Eukaryota</taxon>
        <taxon>Metazoa</taxon>
        <taxon>Ecdysozoa</taxon>
        <taxon>Arthropoda</taxon>
        <taxon>Hexapoda</taxon>
        <taxon>Insecta</taxon>
        <taxon>Pterygota</taxon>
        <taxon>Neoptera</taxon>
        <taxon>Endopterygota</taxon>
        <taxon>Lepidoptera</taxon>
        <taxon>Glossata</taxon>
        <taxon>Ditrysia</taxon>
        <taxon>Tineoidea</taxon>
        <taxon>Psychidae</taxon>
        <taxon>Oiketicinae</taxon>
        <taxon>Eumeta</taxon>
    </lineage>
</organism>
<proteinExistence type="predicted"/>
<reference evidence="2 3" key="1">
    <citation type="journal article" date="2019" name="Commun. Biol.">
        <title>The bagworm genome reveals a unique fibroin gene that provides high tensile strength.</title>
        <authorList>
            <person name="Kono N."/>
            <person name="Nakamura H."/>
            <person name="Ohtoshi R."/>
            <person name="Tomita M."/>
            <person name="Numata K."/>
            <person name="Arakawa K."/>
        </authorList>
    </citation>
    <scope>NUCLEOTIDE SEQUENCE [LARGE SCALE GENOMIC DNA]</scope>
</reference>
<protein>
    <submittedName>
        <fullName evidence="2">Uncharacterized protein</fullName>
    </submittedName>
</protein>
<comment type="caution">
    <text evidence="2">The sequence shown here is derived from an EMBL/GenBank/DDBJ whole genome shotgun (WGS) entry which is preliminary data.</text>
</comment>
<dbReference type="AlphaFoldDB" id="A0A4C1XN68"/>
<evidence type="ECO:0000256" key="1">
    <source>
        <dbReference type="SAM" id="MobiDB-lite"/>
    </source>
</evidence>
<dbReference type="Proteomes" id="UP000299102">
    <property type="component" value="Unassembled WGS sequence"/>
</dbReference>
<sequence length="142" mass="16400">MRWAWRRDDFAWIHSSVSSTNQKVERSNATPRAITQINLQLKANRPFSRHRKPGTSRHRARTSVSPLTPPAERGGNEFTRTRTFVRAGGRSDLAPTRLAWPFRDRQTALLRIESFIRFGPPRCNVFDTRNKQGYGPDGRFAH</sequence>
<feature type="compositionally biased region" description="Basic residues" evidence="1">
    <location>
        <begin position="47"/>
        <end position="61"/>
    </location>
</feature>
<keyword evidence="3" id="KW-1185">Reference proteome</keyword>
<accession>A0A4C1XN68</accession>
<feature type="region of interest" description="Disordered" evidence="1">
    <location>
        <begin position="43"/>
        <end position="79"/>
    </location>
</feature>